<dbReference type="Gene3D" id="3.20.20.450">
    <property type="entry name" value="EAL domain"/>
    <property type="match status" value="1"/>
</dbReference>
<dbReference type="PROSITE" id="PS50887">
    <property type="entry name" value="GGDEF"/>
    <property type="match status" value="1"/>
</dbReference>
<dbReference type="InterPro" id="IPR029787">
    <property type="entry name" value="Nucleotide_cyclase"/>
</dbReference>
<evidence type="ECO:0000256" key="1">
    <source>
        <dbReference type="SAM" id="Phobius"/>
    </source>
</evidence>
<dbReference type="Pfam" id="PF05226">
    <property type="entry name" value="CHASE2"/>
    <property type="match status" value="1"/>
</dbReference>
<protein>
    <submittedName>
        <fullName evidence="4">EAL domain-containing protein</fullName>
    </submittedName>
</protein>
<dbReference type="InterPro" id="IPR007890">
    <property type="entry name" value="CHASE2"/>
</dbReference>
<evidence type="ECO:0000259" key="3">
    <source>
        <dbReference type="PROSITE" id="PS50887"/>
    </source>
</evidence>
<sequence length="845" mass="94012">MPRLATFLQQVRSRVSRRGQAPQSPRVVPQIFWAALRSVLISSTVVVGVCGVAQRAGWLEPLELAMYDQWVRSRSALPPDERLLIIGIEEADIRRYGWPLSDEVLADALNRLQTVNPSVIGLDIYRDLPVTPGEAALVEALAATNVIAITNQAFAIPPPPTVPPERVGFNDFTLDTDGVLRRNLLQVGDGADPYFSFAQQVSRLHLAQQGKTFDYTSQALIWDEVVLERLQRTDGGYQTADVRGYQILLDYRGAEAIAPTLTLHELLTTPPAALPDLTDRVVLIGSVAPSLKDFLPTPYSAVQQESFQMSGVMVHAQMVSQVLDVVAGTRPQFRYWPQWLEVLWLWAWAIAGSLLAWRLRRPIVLTIVALGGISVIVLTSATLFTIHVWIPVVGPVLAFVGALGLAMTHRVFYTTSHDALTGALNQSSLTAYLRRSLKQRQRQHQPQPLGLLYVHLDQLGLVNSSLGQTTGNYMWLELMSRLRSRLPKTARIARIDEDDCAIALPAFDKAALETLANQLRDDVAQPIVIPPQQSVVTDTNIGIAITQPDYVHTAENLMRDAHTAMFRARSLGQTQYQVFATGMLEANVQRFALEGELRQGLANQQFELYYQPIVSLKSDRIAGFEALIRWQHPQRGFISPGMFVPLAEETGLIIPLGKWICETACQQAYVWKQQFPDWPLLISINLSGRQFEQPDLVEQLAAIMHDRQLYGLTFKLEVTESMVMGDVEAAIDLMFKLRSLGCKLSLDDFGTGYSSLSYLRRFPIDTLKVDQSFVRNMHSAEDFAIVRTIVDLAHTLGMDVIAEGVETLEDVAALRSLGAEYGQGYYWAKPLAAAAATEFLAQSFQ</sequence>
<dbReference type="RefSeq" id="WP_052288221.1">
    <property type="nucleotide sequence ID" value="NZ_QVFV01000001.1"/>
</dbReference>
<feature type="transmembrane region" description="Helical" evidence="1">
    <location>
        <begin position="339"/>
        <end position="357"/>
    </location>
</feature>
<dbReference type="OrthoDB" id="425396at2"/>
<dbReference type="InterPro" id="IPR035919">
    <property type="entry name" value="EAL_sf"/>
</dbReference>
<dbReference type="PANTHER" id="PTHR33121:SF70">
    <property type="entry name" value="SIGNALING PROTEIN YKOW"/>
    <property type="match status" value="1"/>
</dbReference>
<dbReference type="Gene3D" id="3.30.70.270">
    <property type="match status" value="1"/>
</dbReference>
<gene>
    <name evidence="4" type="ORF">DYY88_03250</name>
</gene>
<dbReference type="EMBL" id="QVFV01000001">
    <property type="protein sequence ID" value="RZM82282.1"/>
    <property type="molecule type" value="Genomic_DNA"/>
</dbReference>
<dbReference type="Pfam" id="PF00990">
    <property type="entry name" value="GGDEF"/>
    <property type="match status" value="1"/>
</dbReference>
<feature type="domain" description="GGDEF" evidence="3">
    <location>
        <begin position="447"/>
        <end position="581"/>
    </location>
</feature>
<evidence type="ECO:0000259" key="2">
    <source>
        <dbReference type="PROSITE" id="PS50883"/>
    </source>
</evidence>
<dbReference type="InterPro" id="IPR001633">
    <property type="entry name" value="EAL_dom"/>
</dbReference>
<dbReference type="SUPFAM" id="SSF55073">
    <property type="entry name" value="Nucleotide cyclase"/>
    <property type="match status" value="1"/>
</dbReference>
<keyword evidence="5" id="KW-1185">Reference proteome</keyword>
<feature type="domain" description="EAL" evidence="2">
    <location>
        <begin position="590"/>
        <end position="844"/>
    </location>
</feature>
<dbReference type="NCBIfam" id="TIGR00254">
    <property type="entry name" value="GGDEF"/>
    <property type="match status" value="1"/>
</dbReference>
<dbReference type="InterPro" id="IPR000160">
    <property type="entry name" value="GGDEF_dom"/>
</dbReference>
<keyword evidence="1" id="KW-0472">Membrane</keyword>
<feature type="transmembrane region" description="Helical" evidence="1">
    <location>
        <begin position="388"/>
        <end position="407"/>
    </location>
</feature>
<dbReference type="PROSITE" id="PS50883">
    <property type="entry name" value="EAL"/>
    <property type="match status" value="1"/>
</dbReference>
<feature type="transmembrane region" description="Helical" evidence="1">
    <location>
        <begin position="363"/>
        <end position="381"/>
    </location>
</feature>
<dbReference type="SMART" id="SM01080">
    <property type="entry name" value="CHASE2"/>
    <property type="match status" value="1"/>
</dbReference>
<proteinExistence type="predicted"/>
<dbReference type="InterPro" id="IPR050706">
    <property type="entry name" value="Cyclic-di-GMP_PDE-like"/>
</dbReference>
<accession>A0A4Q7EG86</accession>
<dbReference type="SMART" id="SM00052">
    <property type="entry name" value="EAL"/>
    <property type="match status" value="1"/>
</dbReference>
<dbReference type="GO" id="GO:0071111">
    <property type="term" value="F:cyclic-guanylate-specific phosphodiesterase activity"/>
    <property type="evidence" value="ECO:0007669"/>
    <property type="project" value="InterPro"/>
</dbReference>
<keyword evidence="1" id="KW-0812">Transmembrane</keyword>
<reference evidence="4 5" key="1">
    <citation type="submission" date="2018-11" db="EMBL/GenBank/DDBJ databases">
        <title>Whole genome sequencing of an environmental sample.</title>
        <authorList>
            <person name="Sarangi A.N."/>
            <person name="Singh D."/>
            <person name="Tripathy S."/>
        </authorList>
    </citation>
    <scope>NUCLEOTIDE SEQUENCE [LARGE SCALE GENOMIC DNA]</scope>
    <source>
        <strain evidence="4 5">Lakshadweep</strain>
    </source>
</reference>
<evidence type="ECO:0000313" key="5">
    <source>
        <dbReference type="Proteomes" id="UP000292459"/>
    </source>
</evidence>
<comment type="caution">
    <text evidence="4">The sequence shown here is derived from an EMBL/GenBank/DDBJ whole genome shotgun (WGS) entry which is preliminary data.</text>
</comment>
<evidence type="ECO:0000313" key="4">
    <source>
        <dbReference type="EMBL" id="RZM82282.1"/>
    </source>
</evidence>
<dbReference type="InterPro" id="IPR043128">
    <property type="entry name" value="Rev_trsase/Diguanyl_cyclase"/>
</dbReference>
<dbReference type="AlphaFoldDB" id="A0A4Q7EG86"/>
<keyword evidence="1" id="KW-1133">Transmembrane helix</keyword>
<dbReference type="SUPFAM" id="SSF141868">
    <property type="entry name" value="EAL domain-like"/>
    <property type="match status" value="1"/>
</dbReference>
<organism evidence="4 5">
    <name type="scientific">Leptolyngbya iicbica LK</name>
    <dbReference type="NCBI Taxonomy" id="2294035"/>
    <lineage>
        <taxon>Bacteria</taxon>
        <taxon>Bacillati</taxon>
        <taxon>Cyanobacteriota</taxon>
        <taxon>Cyanophyceae</taxon>
        <taxon>Leptolyngbyales</taxon>
        <taxon>Leptolyngbyaceae</taxon>
        <taxon>Leptolyngbya group</taxon>
        <taxon>Leptolyngbya</taxon>
        <taxon>Leptolyngbya iicbica</taxon>
    </lineage>
</organism>
<dbReference type="CDD" id="cd01948">
    <property type="entry name" value="EAL"/>
    <property type="match status" value="1"/>
</dbReference>
<dbReference type="SMART" id="SM00267">
    <property type="entry name" value="GGDEF"/>
    <property type="match status" value="1"/>
</dbReference>
<dbReference type="Pfam" id="PF00563">
    <property type="entry name" value="EAL"/>
    <property type="match status" value="1"/>
</dbReference>
<dbReference type="Proteomes" id="UP000292459">
    <property type="component" value="Unassembled WGS sequence"/>
</dbReference>
<dbReference type="CDD" id="cd01949">
    <property type="entry name" value="GGDEF"/>
    <property type="match status" value="1"/>
</dbReference>
<name>A0A4Q7EG86_9CYAN</name>
<dbReference type="PANTHER" id="PTHR33121">
    <property type="entry name" value="CYCLIC DI-GMP PHOSPHODIESTERASE PDEF"/>
    <property type="match status" value="1"/>
</dbReference>